<keyword evidence="3" id="KW-1185">Reference proteome</keyword>
<dbReference type="Proteomes" id="UP000272474">
    <property type="component" value="Unassembled WGS sequence"/>
</dbReference>
<keyword evidence="1" id="KW-0812">Transmembrane</keyword>
<evidence type="ECO:0000313" key="3">
    <source>
        <dbReference type="Proteomes" id="UP000272474"/>
    </source>
</evidence>
<protein>
    <submittedName>
        <fullName evidence="2">DUF4233 domain-containing protein</fullName>
    </submittedName>
</protein>
<sequence length="117" mass="11983">MRTLCASTLAGEFVVIGLAGLATMRLSDGLSAGTVWWVSGVAMALCLLLCGLVGRRVGVPLGWALQVALVAAGFVLPVMFGLGAVFAGLWWASVHFGRQIDEIRAARAAAAPSSAPS</sequence>
<feature type="transmembrane region" description="Helical" evidence="1">
    <location>
        <begin position="35"/>
        <end position="55"/>
    </location>
</feature>
<gene>
    <name evidence="2" type="ORF">D7294_27360</name>
</gene>
<accession>A0A3A9YNT3</accession>
<keyword evidence="1" id="KW-0472">Membrane</keyword>
<proteinExistence type="predicted"/>
<dbReference type="EMBL" id="RBAL01000023">
    <property type="protein sequence ID" value="RKN37652.1"/>
    <property type="molecule type" value="Genomic_DNA"/>
</dbReference>
<comment type="caution">
    <text evidence="2">The sequence shown here is derived from an EMBL/GenBank/DDBJ whole genome shotgun (WGS) entry which is preliminary data.</text>
</comment>
<dbReference type="Pfam" id="PF14017">
    <property type="entry name" value="DUF4233"/>
    <property type="match status" value="1"/>
</dbReference>
<name>A0A3A9YNT3_9ACTN</name>
<dbReference type="AlphaFoldDB" id="A0A3A9YNT3"/>
<evidence type="ECO:0000256" key="1">
    <source>
        <dbReference type="SAM" id="Phobius"/>
    </source>
</evidence>
<organism evidence="2 3">
    <name type="scientific">Streptomyces hoynatensis</name>
    <dbReference type="NCBI Taxonomy" id="1141874"/>
    <lineage>
        <taxon>Bacteria</taxon>
        <taxon>Bacillati</taxon>
        <taxon>Actinomycetota</taxon>
        <taxon>Actinomycetes</taxon>
        <taxon>Kitasatosporales</taxon>
        <taxon>Streptomycetaceae</taxon>
        <taxon>Streptomyces</taxon>
    </lineage>
</organism>
<feature type="transmembrane region" description="Helical" evidence="1">
    <location>
        <begin position="67"/>
        <end position="92"/>
    </location>
</feature>
<keyword evidence="1" id="KW-1133">Transmembrane helix</keyword>
<dbReference type="InterPro" id="IPR025327">
    <property type="entry name" value="DUF4233"/>
</dbReference>
<dbReference type="OrthoDB" id="3267755at2"/>
<evidence type="ECO:0000313" key="2">
    <source>
        <dbReference type="EMBL" id="RKN37652.1"/>
    </source>
</evidence>
<reference evidence="2 3" key="1">
    <citation type="journal article" date="2014" name="Int. J. Syst. Evol. Microbiol.">
        <title>Streptomyces hoynatensis sp. nov., isolated from deep marine sediment.</title>
        <authorList>
            <person name="Veyisoglu A."/>
            <person name="Sahin N."/>
        </authorList>
    </citation>
    <scope>NUCLEOTIDE SEQUENCE [LARGE SCALE GENOMIC DNA]</scope>
    <source>
        <strain evidence="2 3">KCTC 29097</strain>
    </source>
</reference>
<dbReference type="RefSeq" id="WP_120684464.1">
    <property type="nucleotide sequence ID" value="NZ_RBAL01000023.1"/>
</dbReference>